<keyword evidence="3" id="KW-1185">Reference proteome</keyword>
<evidence type="ECO:0000313" key="3">
    <source>
        <dbReference type="Proteomes" id="UP000183376"/>
    </source>
</evidence>
<dbReference type="AlphaFoldDB" id="A0A1H0BB96"/>
<keyword evidence="1" id="KW-1133">Transmembrane helix</keyword>
<dbReference type="EMBL" id="LT629701">
    <property type="protein sequence ID" value="SDN42915.1"/>
    <property type="molecule type" value="Genomic_DNA"/>
</dbReference>
<protein>
    <submittedName>
        <fullName evidence="2">Uncharacterized protein</fullName>
    </submittedName>
</protein>
<organism evidence="2 3">
    <name type="scientific">Allokutzneria albata</name>
    <name type="common">Kibdelosporangium albatum</name>
    <dbReference type="NCBI Taxonomy" id="211114"/>
    <lineage>
        <taxon>Bacteria</taxon>
        <taxon>Bacillati</taxon>
        <taxon>Actinomycetota</taxon>
        <taxon>Actinomycetes</taxon>
        <taxon>Pseudonocardiales</taxon>
        <taxon>Pseudonocardiaceae</taxon>
        <taxon>Allokutzneria</taxon>
    </lineage>
</organism>
<proteinExistence type="predicted"/>
<sequence length="50" mass="5289">MRAVSARAHDGPMRVITRVRRHAWPLSVLGAAIAGGLAGLLMLADPVLFP</sequence>
<dbReference type="Proteomes" id="UP000183376">
    <property type="component" value="Chromosome I"/>
</dbReference>
<accession>A0A1H0BB96</accession>
<name>A0A1H0BB96_ALLAB</name>
<evidence type="ECO:0000313" key="2">
    <source>
        <dbReference type="EMBL" id="SDN42915.1"/>
    </source>
</evidence>
<evidence type="ECO:0000256" key="1">
    <source>
        <dbReference type="SAM" id="Phobius"/>
    </source>
</evidence>
<gene>
    <name evidence="2" type="ORF">SAMN04489726_6577</name>
</gene>
<reference evidence="2 3" key="1">
    <citation type="submission" date="2016-10" db="EMBL/GenBank/DDBJ databases">
        <authorList>
            <person name="de Groot N.N."/>
        </authorList>
    </citation>
    <scope>NUCLEOTIDE SEQUENCE [LARGE SCALE GENOMIC DNA]</scope>
    <source>
        <strain evidence="2 3">DSM 44149</strain>
    </source>
</reference>
<keyword evidence="1" id="KW-0472">Membrane</keyword>
<keyword evidence="1" id="KW-0812">Transmembrane</keyword>
<feature type="transmembrane region" description="Helical" evidence="1">
    <location>
        <begin position="23"/>
        <end position="44"/>
    </location>
</feature>